<protein>
    <submittedName>
        <fullName evidence="1">Uncharacterized protein</fullName>
    </submittedName>
</protein>
<dbReference type="RefSeq" id="WP_160619233.1">
    <property type="nucleotide sequence ID" value="NZ_CP047652.1"/>
</dbReference>
<reference evidence="1 2" key="1">
    <citation type="submission" date="2020-01" db="EMBL/GenBank/DDBJ databases">
        <title>Genome sequencing of strain KACC 21507.</title>
        <authorList>
            <person name="Heo J."/>
            <person name="Kim S.-J."/>
            <person name="Kim J.-S."/>
            <person name="Hong S.-B."/>
            <person name="Kwon S.-W."/>
        </authorList>
    </citation>
    <scope>NUCLEOTIDE SEQUENCE [LARGE SCALE GENOMIC DNA]</scope>
    <source>
        <strain evidence="1 2">KACC 21507</strain>
    </source>
</reference>
<gene>
    <name evidence="1" type="ORF">GT348_07900</name>
</gene>
<evidence type="ECO:0000313" key="1">
    <source>
        <dbReference type="EMBL" id="QHI96160.1"/>
    </source>
</evidence>
<accession>A0A6P1NI01</accession>
<evidence type="ECO:0000313" key="2">
    <source>
        <dbReference type="Proteomes" id="UP000463975"/>
    </source>
</evidence>
<proteinExistence type="predicted"/>
<organism evidence="1 2">
    <name type="scientific">Aristophania vespae</name>
    <dbReference type="NCBI Taxonomy" id="2697033"/>
    <lineage>
        <taxon>Bacteria</taxon>
        <taxon>Pseudomonadati</taxon>
        <taxon>Pseudomonadota</taxon>
        <taxon>Alphaproteobacteria</taxon>
        <taxon>Acetobacterales</taxon>
        <taxon>Acetobacteraceae</taxon>
        <taxon>Aristophania</taxon>
    </lineage>
</organism>
<name>A0A6P1NI01_9PROT</name>
<dbReference type="EMBL" id="CP047652">
    <property type="protein sequence ID" value="QHI96160.1"/>
    <property type="molecule type" value="Genomic_DNA"/>
</dbReference>
<dbReference type="Proteomes" id="UP000463975">
    <property type="component" value="Chromosome"/>
</dbReference>
<dbReference type="AlphaFoldDB" id="A0A6P1NI01"/>
<dbReference type="KEGG" id="bomb:GT348_07900"/>
<keyword evidence="2" id="KW-1185">Reference proteome</keyword>
<sequence>MPDELDISISASNIIPDIPEIISSIISKLKPGVDAGYKDDQGRKSISVTSGATFAKVGKGTYFNVIATGTGTGGTDEPSVIISSDGGFISGATALDGATIASVNKSTIYSGYAGSNASIAAAQGGVVSGAVIGSSGALAATIITNNGGGAMGGLNSGGTFFDPHVLSGGYGLAGGGGPGFKIKGYNVQGSGGFISGAPLKKAPWWPLVKVVLL</sequence>